<evidence type="ECO:0000313" key="18">
    <source>
        <dbReference type="RefSeq" id="XP_011306888.1"/>
    </source>
</evidence>
<dbReference type="GO" id="GO:0003723">
    <property type="term" value="F:RNA binding"/>
    <property type="evidence" value="ECO:0007669"/>
    <property type="project" value="UniProtKB-KW"/>
</dbReference>
<evidence type="ECO:0000256" key="11">
    <source>
        <dbReference type="ARBA" id="ARBA00047984"/>
    </source>
</evidence>
<name>A0A0C9QYW3_9HYME</name>
<dbReference type="InterPro" id="IPR027417">
    <property type="entry name" value="P-loop_NTPase"/>
</dbReference>
<dbReference type="InterPro" id="IPR026122">
    <property type="entry name" value="MOV-10/SDE3_DEXXQ/H-box"/>
</dbReference>
<dbReference type="InterPro" id="IPR049080">
    <property type="entry name" value="MOV-10-like_beta-barrel"/>
</dbReference>
<gene>
    <name evidence="14" type="primary">mov10b.1_3</name>
    <name evidence="16 17 18 19" type="synonym">LOC105268647</name>
    <name evidence="14" type="ORF">g.15032</name>
</gene>
<dbReference type="CDD" id="cd18038">
    <property type="entry name" value="DEXXQc_Helz-like"/>
    <property type="match status" value="1"/>
</dbReference>
<keyword evidence="9" id="KW-0694">RNA-binding</keyword>
<dbReference type="CDD" id="cd18808">
    <property type="entry name" value="SF1_C_Upf1"/>
    <property type="match status" value="1"/>
</dbReference>
<dbReference type="EC" id="3.6.4.13" evidence="3"/>
<keyword evidence="4" id="KW-0963">Cytoplasm</keyword>
<dbReference type="InterPro" id="IPR003593">
    <property type="entry name" value="AAA+_ATPase"/>
</dbReference>
<dbReference type="GO" id="GO:0036464">
    <property type="term" value="C:cytoplasmic ribonucleoprotein granule"/>
    <property type="evidence" value="ECO:0007669"/>
    <property type="project" value="UniProtKB-SubCell"/>
</dbReference>
<evidence type="ECO:0000256" key="12">
    <source>
        <dbReference type="SAM" id="MobiDB-lite"/>
    </source>
</evidence>
<dbReference type="Gene3D" id="3.40.50.300">
    <property type="entry name" value="P-loop containing nucleotide triphosphate hydrolases"/>
    <property type="match status" value="2"/>
</dbReference>
<evidence type="ECO:0000313" key="14">
    <source>
        <dbReference type="EMBL" id="JAG75634.1"/>
    </source>
</evidence>
<dbReference type="KEGG" id="fas:105268647"/>
<reference evidence="14" key="1">
    <citation type="submission" date="2015-01" db="EMBL/GenBank/DDBJ databases">
        <title>Transcriptome Assembly of Fopius arisanus.</title>
        <authorList>
            <person name="Geib S."/>
        </authorList>
    </citation>
    <scope>NUCLEOTIDE SEQUENCE</scope>
</reference>
<feature type="compositionally biased region" description="Basic and acidic residues" evidence="12">
    <location>
        <begin position="789"/>
        <end position="804"/>
    </location>
</feature>
<comment type="subcellular location">
    <subcellularLocation>
        <location evidence="1">Cytoplasm</location>
        <location evidence="1">Cytoplasmic ribonucleoprotein granule</location>
    </subcellularLocation>
</comment>
<accession>A0A9R1U2P4</accession>
<dbReference type="EMBL" id="GBYB01005867">
    <property type="protein sequence ID" value="JAG75634.1"/>
    <property type="molecule type" value="Transcribed_RNA"/>
</dbReference>
<dbReference type="FunFam" id="3.40.50.300:FF:000608">
    <property type="entry name" value="Mov10 RISC complex RNA helicase"/>
    <property type="match status" value="1"/>
</dbReference>
<evidence type="ECO:0000256" key="5">
    <source>
        <dbReference type="ARBA" id="ARBA00022741"/>
    </source>
</evidence>
<evidence type="ECO:0000313" key="16">
    <source>
        <dbReference type="RefSeq" id="XP_011306724.1"/>
    </source>
</evidence>
<dbReference type="PANTHER" id="PTHR45418:SF1">
    <property type="entry name" value="CANCER_TESTIS ANTIGEN 55"/>
    <property type="match status" value="1"/>
</dbReference>
<dbReference type="Pfam" id="PF21634">
    <property type="entry name" value="MOV-10_beta-barrel"/>
    <property type="match status" value="1"/>
</dbReference>
<organism evidence="14">
    <name type="scientific">Fopius arisanus</name>
    <dbReference type="NCBI Taxonomy" id="64838"/>
    <lineage>
        <taxon>Eukaryota</taxon>
        <taxon>Metazoa</taxon>
        <taxon>Ecdysozoa</taxon>
        <taxon>Arthropoda</taxon>
        <taxon>Hexapoda</taxon>
        <taxon>Insecta</taxon>
        <taxon>Pterygota</taxon>
        <taxon>Neoptera</taxon>
        <taxon>Endopterygota</taxon>
        <taxon>Hymenoptera</taxon>
        <taxon>Apocrita</taxon>
        <taxon>Ichneumonoidea</taxon>
        <taxon>Braconidae</taxon>
        <taxon>Opiinae</taxon>
        <taxon>Fopius</taxon>
    </lineage>
</organism>
<comment type="similarity">
    <text evidence="2">Belongs to the DNA2/NAM7 helicase family. SDE3 subfamily.</text>
</comment>
<comment type="catalytic activity">
    <reaction evidence="11">
        <text>ATP + H2O = ADP + phosphate + H(+)</text>
        <dbReference type="Rhea" id="RHEA:13065"/>
        <dbReference type="ChEBI" id="CHEBI:15377"/>
        <dbReference type="ChEBI" id="CHEBI:15378"/>
        <dbReference type="ChEBI" id="CHEBI:30616"/>
        <dbReference type="ChEBI" id="CHEBI:43474"/>
        <dbReference type="ChEBI" id="CHEBI:456216"/>
        <dbReference type="EC" id="3.6.4.13"/>
    </reaction>
</comment>
<sequence>MDLKTTIAVLSRKDTIEKAQSWSNKTPVLPTELYIVLENGLKNSETYSKTCQQYLTVLKGLSSFRDIDRKIYWYLWKLMLYLEQYQGIVECKSYSLYGQKLQKSVIRRGEFVIYVPGLSEDRPSLRVRDKVDITPVNDMQQVVGEIQYVGRDYISVSVDNRLAQKFTPEQLYNISFRWSDWEMSNLNFVLDKMEQFNLMRMVFPIGREYNNQKIEKLSWVNKTIEDNPEQQQAIINILSKNSKPDPYILFGPPGTGKTSTLIEAILQIYKRDSSTRVLICTPSNSAADEIALKLLRHTPEVIPENALYRLYSASRSIDDVHDSIKGASNLASDEAVFLAKSVFLTKKIVIVTLSTAMRVYNYELKENHFSYLFIDEAGQASEPQTLIPLLTMCGNKVQLNDYIRGQVIIAGDPKQLGPCCHSRLAEPILSKSMLERLMSWGPYKHSETGYDPNYVTKLVKNYRCHPAILHIPNKLFYDGELVACGGSHTRRAADWFYLPKKNFPVIFHAVKGDEMREKYSPSVYNPAEVRIIVNYVKKLIGSNLGGRVVEKSEIGILTPYKLQKAKIVEALEANGIKDLPVGTVEIFQGQEKDIIIISTVRSVLYRGTGGKIHIGFLSNPKRFNVAVTRAKALLIVVGNPMILEHDDCWREFMQYCLENEAWYGPKHLLDRFVSHSEIVKLLSKKHHVTPRWDPNANLRVVEDATSARHYNFNDQERDERRRRIPVGWVENNSEDHSSEETAESQRSQDTLKSREELDYWPEFFDLEESDEEDNDCLEKEENYSSPKNEGNERASNESGGKFENDKIFEKLRKRMEALEISLSSSSNSLG</sequence>
<feature type="region of interest" description="Disordered" evidence="12">
    <location>
        <begin position="767"/>
        <end position="804"/>
    </location>
</feature>
<dbReference type="Pfam" id="PF13087">
    <property type="entry name" value="AAA_12"/>
    <property type="match status" value="1"/>
</dbReference>
<dbReference type="SUPFAM" id="SSF52540">
    <property type="entry name" value="P-loop containing nucleoside triphosphate hydrolases"/>
    <property type="match status" value="1"/>
</dbReference>
<dbReference type="InterPro" id="IPR047187">
    <property type="entry name" value="SF1_C_Upf1"/>
</dbReference>
<accession>A0A9R1TD54</accession>
<dbReference type="GO" id="GO:0005524">
    <property type="term" value="F:ATP binding"/>
    <property type="evidence" value="ECO:0007669"/>
    <property type="project" value="UniProtKB-KW"/>
</dbReference>
<evidence type="ECO:0000259" key="13">
    <source>
        <dbReference type="SMART" id="SM00382"/>
    </source>
</evidence>
<dbReference type="SMART" id="SM00382">
    <property type="entry name" value="AAA"/>
    <property type="match status" value="1"/>
</dbReference>
<keyword evidence="6" id="KW-0378">Hydrolase</keyword>
<dbReference type="GO" id="GO:0031047">
    <property type="term" value="P:regulatory ncRNA-mediated gene silencing"/>
    <property type="evidence" value="ECO:0007669"/>
    <property type="project" value="UniProtKB-KW"/>
</dbReference>
<dbReference type="RefSeq" id="XP_011306966.1">
    <property type="nucleotide sequence ID" value="XM_011308664.1"/>
</dbReference>
<evidence type="ECO:0000256" key="10">
    <source>
        <dbReference type="ARBA" id="ARBA00023158"/>
    </source>
</evidence>
<evidence type="ECO:0000256" key="9">
    <source>
        <dbReference type="ARBA" id="ARBA00022884"/>
    </source>
</evidence>
<keyword evidence="7 16" id="KW-0347">Helicase</keyword>
<dbReference type="InterPro" id="IPR041677">
    <property type="entry name" value="DNA2/NAM7_AAA_11"/>
</dbReference>
<dbReference type="GO" id="GO:0032574">
    <property type="term" value="F:5'-3' RNA helicase activity"/>
    <property type="evidence" value="ECO:0007669"/>
    <property type="project" value="InterPro"/>
</dbReference>
<evidence type="ECO:0000256" key="4">
    <source>
        <dbReference type="ARBA" id="ARBA00022490"/>
    </source>
</evidence>
<evidence type="ECO:0000256" key="6">
    <source>
        <dbReference type="ARBA" id="ARBA00022801"/>
    </source>
</evidence>
<accession>A0A0C9QYW3</accession>
<dbReference type="AlphaFoldDB" id="A0A0C9QYW3"/>
<evidence type="ECO:0000256" key="7">
    <source>
        <dbReference type="ARBA" id="ARBA00022806"/>
    </source>
</evidence>
<dbReference type="OrthoDB" id="6513042at2759"/>
<evidence type="ECO:0000313" key="19">
    <source>
        <dbReference type="RefSeq" id="XP_011306966.1"/>
    </source>
</evidence>
<evidence type="ECO:0000313" key="15">
    <source>
        <dbReference type="Proteomes" id="UP000694866"/>
    </source>
</evidence>
<keyword evidence="15" id="KW-1185">Reference proteome</keyword>
<keyword evidence="8" id="KW-0067">ATP-binding</keyword>
<dbReference type="PANTHER" id="PTHR45418">
    <property type="entry name" value="CANCER/TESTIS ANTIGEN 55"/>
    <property type="match status" value="1"/>
</dbReference>
<accession>A0A9R1TD44</accession>
<evidence type="ECO:0000256" key="1">
    <source>
        <dbReference type="ARBA" id="ARBA00004331"/>
    </source>
</evidence>
<dbReference type="GeneID" id="105268647"/>
<dbReference type="Proteomes" id="UP000694866">
    <property type="component" value="Unplaced"/>
</dbReference>
<proteinExistence type="inferred from homology"/>
<evidence type="ECO:0000313" key="17">
    <source>
        <dbReference type="RefSeq" id="XP_011306806.1"/>
    </source>
</evidence>
<keyword evidence="10" id="KW-0943">RNA-mediated gene silencing</keyword>
<dbReference type="GO" id="GO:0016787">
    <property type="term" value="F:hydrolase activity"/>
    <property type="evidence" value="ECO:0007669"/>
    <property type="project" value="UniProtKB-KW"/>
</dbReference>
<reference evidence="16 17" key="2">
    <citation type="submission" date="2025-04" db="UniProtKB">
        <authorList>
            <consortium name="RefSeq"/>
        </authorList>
    </citation>
    <scope>IDENTIFICATION</scope>
    <source>
        <strain evidence="16 17">USDA-PBARC FA_bdor</strain>
        <tissue evidence="16 17">Whole organism</tissue>
    </source>
</reference>
<accession>A0A9R1TAS3</accession>
<dbReference type="RefSeq" id="XP_011306806.1">
    <property type="nucleotide sequence ID" value="XM_011308504.1"/>
</dbReference>
<dbReference type="InterPro" id="IPR041679">
    <property type="entry name" value="DNA2/NAM7-like_C"/>
</dbReference>
<evidence type="ECO:0000256" key="8">
    <source>
        <dbReference type="ARBA" id="ARBA00022840"/>
    </source>
</evidence>
<dbReference type="Pfam" id="PF13086">
    <property type="entry name" value="AAA_11"/>
    <property type="match status" value="1"/>
</dbReference>
<feature type="domain" description="AAA+ ATPase" evidence="13">
    <location>
        <begin position="243"/>
        <end position="444"/>
    </location>
</feature>
<evidence type="ECO:0000256" key="2">
    <source>
        <dbReference type="ARBA" id="ARBA00005601"/>
    </source>
</evidence>
<keyword evidence="5" id="KW-0547">Nucleotide-binding</keyword>
<dbReference type="RefSeq" id="XP_011306724.1">
    <property type="nucleotide sequence ID" value="XM_011308422.1"/>
</dbReference>
<feature type="region of interest" description="Disordered" evidence="12">
    <location>
        <begin position="723"/>
        <end position="752"/>
    </location>
</feature>
<evidence type="ECO:0000256" key="3">
    <source>
        <dbReference type="ARBA" id="ARBA00012552"/>
    </source>
</evidence>
<dbReference type="RefSeq" id="XP_011306888.1">
    <property type="nucleotide sequence ID" value="XM_011308586.1"/>
</dbReference>
<protein>
    <recommendedName>
        <fullName evidence="3">RNA helicase</fullName>
        <ecNumber evidence="3">3.6.4.13</ecNumber>
    </recommendedName>
</protein>